<keyword evidence="11 18" id="KW-0812">Transmembrane</keyword>
<sequence>MFWVRFRSSVLLVVLTLFTVIMGGDLLFAVIGLISLIGLSELYKLLKVNNSVVGYIGYVACVAYYALVYFNAKEHMMLLFVAFIMVLMVAYVFTFPKYHSEQVFITFFGLFYVAIMLSHIYQVRMLDDGLWLVWLLFIGAWGSDTCAYLVGISIGKHKMTPKLSPKKSIEGGIGGILGAALIGFIYGLAIQHKIGTFNNPQVAFAIICGASSIVSQIGDLAASAIKRNYDIKDYGRLIPGHGGILDRFDSIIFTAPIVYYLAEFLSR</sequence>
<feature type="transmembrane region" description="Helical" evidence="19">
    <location>
        <begin position="103"/>
        <end position="123"/>
    </location>
</feature>
<dbReference type="Proteomes" id="UP000184038">
    <property type="component" value="Unassembled WGS sequence"/>
</dbReference>
<feature type="transmembrane region" description="Helical" evidence="19">
    <location>
        <begin position="76"/>
        <end position="96"/>
    </location>
</feature>
<keyword evidence="16" id="KW-0594">Phospholipid biosynthesis</keyword>
<keyword evidence="10 18" id="KW-0808">Transferase</keyword>
<keyword evidence="13 19" id="KW-1133">Transmembrane helix</keyword>
<keyword evidence="9" id="KW-0444">Lipid biosynthesis</keyword>
<feature type="transmembrane region" description="Helical" evidence="19">
    <location>
        <begin position="129"/>
        <end position="150"/>
    </location>
</feature>
<dbReference type="PROSITE" id="PS01315">
    <property type="entry name" value="CDS"/>
    <property type="match status" value="1"/>
</dbReference>
<dbReference type="RefSeq" id="WP_073281872.1">
    <property type="nucleotide sequence ID" value="NZ_FRCP01000005.1"/>
</dbReference>
<keyword evidence="12 18" id="KW-0548">Nucleotidyltransferase</keyword>
<dbReference type="STRING" id="1120996.SAMN02746066_00220"/>
<name>A0A1M7EVH6_9FIRM</name>
<keyword evidence="21" id="KW-1185">Reference proteome</keyword>
<keyword evidence="8" id="KW-1003">Cell membrane</keyword>
<feature type="transmembrane region" description="Helical" evidence="19">
    <location>
        <begin position="52"/>
        <end position="70"/>
    </location>
</feature>
<comment type="subcellular location">
    <subcellularLocation>
        <location evidence="2">Cell membrane</location>
        <topology evidence="2">Multi-pass membrane protein</topology>
    </subcellularLocation>
</comment>
<feature type="transmembrane region" description="Helical" evidence="19">
    <location>
        <begin position="12"/>
        <end position="40"/>
    </location>
</feature>
<keyword evidence="14" id="KW-0443">Lipid metabolism</keyword>
<evidence type="ECO:0000256" key="5">
    <source>
        <dbReference type="ARBA" id="ARBA00010185"/>
    </source>
</evidence>
<feature type="transmembrane region" description="Helical" evidence="19">
    <location>
        <begin position="202"/>
        <end position="222"/>
    </location>
</feature>
<dbReference type="GO" id="GO:0004605">
    <property type="term" value="F:phosphatidate cytidylyltransferase activity"/>
    <property type="evidence" value="ECO:0007669"/>
    <property type="project" value="UniProtKB-EC"/>
</dbReference>
<evidence type="ECO:0000256" key="19">
    <source>
        <dbReference type="SAM" id="Phobius"/>
    </source>
</evidence>
<organism evidence="20 21">
    <name type="scientific">Anaerosporobacter mobilis DSM 15930</name>
    <dbReference type="NCBI Taxonomy" id="1120996"/>
    <lineage>
        <taxon>Bacteria</taxon>
        <taxon>Bacillati</taxon>
        <taxon>Bacillota</taxon>
        <taxon>Clostridia</taxon>
        <taxon>Lachnospirales</taxon>
        <taxon>Lachnospiraceae</taxon>
        <taxon>Anaerosporobacter</taxon>
    </lineage>
</organism>
<dbReference type="GO" id="GO:0005886">
    <property type="term" value="C:plasma membrane"/>
    <property type="evidence" value="ECO:0007669"/>
    <property type="project" value="UniProtKB-SubCell"/>
</dbReference>
<comment type="similarity">
    <text evidence="5 18">Belongs to the CDS family.</text>
</comment>
<evidence type="ECO:0000256" key="4">
    <source>
        <dbReference type="ARBA" id="ARBA00005189"/>
    </source>
</evidence>
<keyword evidence="15 19" id="KW-0472">Membrane</keyword>
<evidence type="ECO:0000256" key="3">
    <source>
        <dbReference type="ARBA" id="ARBA00005119"/>
    </source>
</evidence>
<dbReference type="EMBL" id="FRCP01000005">
    <property type="protein sequence ID" value="SHL95720.1"/>
    <property type="molecule type" value="Genomic_DNA"/>
</dbReference>
<dbReference type="PANTHER" id="PTHR46382:SF1">
    <property type="entry name" value="PHOSPHATIDATE CYTIDYLYLTRANSFERASE"/>
    <property type="match status" value="1"/>
</dbReference>
<accession>A0A1M7EVH6</accession>
<evidence type="ECO:0000256" key="13">
    <source>
        <dbReference type="ARBA" id="ARBA00022989"/>
    </source>
</evidence>
<dbReference type="EC" id="2.7.7.41" evidence="6 18"/>
<evidence type="ECO:0000256" key="18">
    <source>
        <dbReference type="RuleBase" id="RU003938"/>
    </source>
</evidence>
<evidence type="ECO:0000313" key="20">
    <source>
        <dbReference type="EMBL" id="SHL95720.1"/>
    </source>
</evidence>
<evidence type="ECO:0000256" key="10">
    <source>
        <dbReference type="ARBA" id="ARBA00022679"/>
    </source>
</evidence>
<evidence type="ECO:0000256" key="16">
    <source>
        <dbReference type="ARBA" id="ARBA00023209"/>
    </source>
</evidence>
<evidence type="ECO:0000256" key="11">
    <source>
        <dbReference type="ARBA" id="ARBA00022692"/>
    </source>
</evidence>
<gene>
    <name evidence="20" type="ORF">SAMN02746066_00220</name>
</gene>
<comment type="catalytic activity">
    <reaction evidence="1 18">
        <text>a 1,2-diacyl-sn-glycero-3-phosphate + CTP + H(+) = a CDP-1,2-diacyl-sn-glycerol + diphosphate</text>
        <dbReference type="Rhea" id="RHEA:16229"/>
        <dbReference type="ChEBI" id="CHEBI:15378"/>
        <dbReference type="ChEBI" id="CHEBI:33019"/>
        <dbReference type="ChEBI" id="CHEBI:37563"/>
        <dbReference type="ChEBI" id="CHEBI:58332"/>
        <dbReference type="ChEBI" id="CHEBI:58608"/>
        <dbReference type="EC" id="2.7.7.41"/>
    </reaction>
</comment>
<dbReference type="GO" id="GO:0016024">
    <property type="term" value="P:CDP-diacylglycerol biosynthetic process"/>
    <property type="evidence" value="ECO:0007669"/>
    <property type="project" value="UniProtKB-UniPathway"/>
</dbReference>
<evidence type="ECO:0000256" key="8">
    <source>
        <dbReference type="ARBA" id="ARBA00022475"/>
    </source>
</evidence>
<dbReference type="InterPro" id="IPR000374">
    <property type="entry name" value="PC_trans"/>
</dbReference>
<evidence type="ECO:0000256" key="2">
    <source>
        <dbReference type="ARBA" id="ARBA00004651"/>
    </source>
</evidence>
<feature type="transmembrane region" description="Helical" evidence="19">
    <location>
        <begin position="171"/>
        <end position="190"/>
    </location>
</feature>
<evidence type="ECO:0000256" key="6">
    <source>
        <dbReference type="ARBA" id="ARBA00012487"/>
    </source>
</evidence>
<dbReference type="UniPathway" id="UPA00557">
    <property type="reaction ID" value="UER00614"/>
</dbReference>
<dbReference type="AlphaFoldDB" id="A0A1M7EVH6"/>
<comment type="pathway">
    <text evidence="3 18">Phospholipid metabolism; CDP-diacylglycerol biosynthesis; CDP-diacylglycerol from sn-glycerol 3-phosphate: step 3/3.</text>
</comment>
<keyword evidence="17" id="KW-1208">Phospholipid metabolism</keyword>
<evidence type="ECO:0000256" key="9">
    <source>
        <dbReference type="ARBA" id="ARBA00022516"/>
    </source>
</evidence>
<reference evidence="20 21" key="1">
    <citation type="submission" date="2016-11" db="EMBL/GenBank/DDBJ databases">
        <authorList>
            <person name="Jaros S."/>
            <person name="Januszkiewicz K."/>
            <person name="Wedrychowicz H."/>
        </authorList>
    </citation>
    <scope>NUCLEOTIDE SEQUENCE [LARGE SCALE GENOMIC DNA]</scope>
    <source>
        <strain evidence="20 21">DSM 15930</strain>
    </source>
</reference>
<evidence type="ECO:0000256" key="15">
    <source>
        <dbReference type="ARBA" id="ARBA00023136"/>
    </source>
</evidence>
<comment type="pathway">
    <text evidence="4">Lipid metabolism.</text>
</comment>
<protein>
    <recommendedName>
        <fullName evidence="7 18">Phosphatidate cytidylyltransferase</fullName>
        <ecNumber evidence="6 18">2.7.7.41</ecNumber>
    </recommendedName>
</protein>
<evidence type="ECO:0000256" key="1">
    <source>
        <dbReference type="ARBA" id="ARBA00001698"/>
    </source>
</evidence>
<evidence type="ECO:0000256" key="12">
    <source>
        <dbReference type="ARBA" id="ARBA00022695"/>
    </source>
</evidence>
<evidence type="ECO:0000256" key="17">
    <source>
        <dbReference type="ARBA" id="ARBA00023264"/>
    </source>
</evidence>
<dbReference type="OrthoDB" id="9799199at2"/>
<evidence type="ECO:0000256" key="14">
    <source>
        <dbReference type="ARBA" id="ARBA00023098"/>
    </source>
</evidence>
<dbReference type="PANTHER" id="PTHR46382">
    <property type="entry name" value="PHOSPHATIDATE CYTIDYLYLTRANSFERASE"/>
    <property type="match status" value="1"/>
</dbReference>
<evidence type="ECO:0000313" key="21">
    <source>
        <dbReference type="Proteomes" id="UP000184038"/>
    </source>
</evidence>
<evidence type="ECO:0000256" key="7">
    <source>
        <dbReference type="ARBA" id="ARBA00019373"/>
    </source>
</evidence>
<proteinExistence type="inferred from homology"/>
<dbReference type="Pfam" id="PF01148">
    <property type="entry name" value="CTP_transf_1"/>
    <property type="match status" value="1"/>
</dbReference>